<dbReference type="RefSeq" id="WP_083904108.1">
    <property type="nucleotide sequence ID" value="NZ_JAAXOR010000002.1"/>
</dbReference>
<comment type="catalytic activity">
    <reaction evidence="8">
        <text>L-arginine + H(+) = agmatine + CO2</text>
        <dbReference type="Rhea" id="RHEA:17641"/>
        <dbReference type="ChEBI" id="CHEBI:15378"/>
        <dbReference type="ChEBI" id="CHEBI:16526"/>
        <dbReference type="ChEBI" id="CHEBI:32682"/>
        <dbReference type="ChEBI" id="CHEBI:58145"/>
        <dbReference type="EC" id="4.1.1.19"/>
    </reaction>
</comment>
<evidence type="ECO:0000256" key="7">
    <source>
        <dbReference type="ARBA" id="ARBA00023317"/>
    </source>
</evidence>
<dbReference type="PANTHER" id="PTHR40438">
    <property type="entry name" value="PYRUVOYL-DEPENDENT ARGININE DECARBOXYLASE"/>
    <property type="match status" value="1"/>
</dbReference>
<dbReference type="EMBL" id="NGAF01000026">
    <property type="protein sequence ID" value="OXR40821.1"/>
    <property type="molecule type" value="Genomic_DNA"/>
</dbReference>
<keyword evidence="6 9" id="KW-0456">Lyase</keyword>
<evidence type="ECO:0000256" key="1">
    <source>
        <dbReference type="ARBA" id="ARBA00001928"/>
    </source>
</evidence>
<comment type="cofactor">
    <cofactor evidence="1">
        <name>pyruvate</name>
        <dbReference type="ChEBI" id="CHEBI:15361"/>
    </cofactor>
</comment>
<evidence type="ECO:0000256" key="3">
    <source>
        <dbReference type="ARBA" id="ARBA00012426"/>
    </source>
</evidence>
<accession>A0A231GWF6</accession>
<protein>
    <recommendedName>
        <fullName evidence="4">Pyruvoyl-dependent arginine decarboxylase AaxB</fullName>
        <ecNumber evidence="3">4.1.1.19</ecNumber>
    </recommendedName>
</protein>
<evidence type="ECO:0000313" key="9">
    <source>
        <dbReference type="EMBL" id="OXR40821.1"/>
    </source>
</evidence>
<evidence type="ECO:0000313" key="10">
    <source>
        <dbReference type="Proteomes" id="UP000215506"/>
    </source>
</evidence>
<sequence length="182" mass="19176">MLTTHTSLDPLGRRDRDREGSATLTIEIGTATGTGATEVAAFDAALCELGVGEANLIRLSSVIPPRAQLRRTARVRQRIGWGDRLYCVYALGHARTRGATAAAGIGWTLCADGSGAGLFVEHAAETTEQVEDLINASLADMTAARPGRFGPIHTATVAARADGRDTCALVLAAYRTSGWDRP</sequence>
<comment type="similarity">
    <text evidence="2">Belongs to the pyruvoyl-dependent arginine decarboxylase family.</text>
</comment>
<organism evidence="9 10">
    <name type="scientific">Nocardia cerradoensis</name>
    <dbReference type="NCBI Taxonomy" id="85688"/>
    <lineage>
        <taxon>Bacteria</taxon>
        <taxon>Bacillati</taxon>
        <taxon>Actinomycetota</taxon>
        <taxon>Actinomycetes</taxon>
        <taxon>Mycobacteriales</taxon>
        <taxon>Nocardiaceae</taxon>
        <taxon>Nocardia</taxon>
    </lineage>
</organism>
<dbReference type="InterPro" id="IPR002724">
    <property type="entry name" value="Pyruvoyl-dep_arg_deCO2ase"/>
</dbReference>
<dbReference type="SUPFAM" id="SSF56271">
    <property type="entry name" value="Pyruvoyl-dependent histidine and arginine decarboxylases"/>
    <property type="match status" value="1"/>
</dbReference>
<reference evidence="9 10" key="1">
    <citation type="submission" date="2017-07" db="EMBL/GenBank/DDBJ databases">
        <title>First draft Genome Sequence of Nocardia cerradoensis isolated from human infection.</title>
        <authorList>
            <person name="Carrasco G."/>
        </authorList>
    </citation>
    <scope>NUCLEOTIDE SEQUENCE [LARGE SCALE GENOMIC DNA]</scope>
    <source>
        <strain evidence="9 10">CNM20130759</strain>
    </source>
</reference>
<comment type="caution">
    <text evidence="9">The sequence shown here is derived from an EMBL/GenBank/DDBJ whole genome shotgun (WGS) entry which is preliminary data.</text>
</comment>
<proteinExistence type="inferred from homology"/>
<dbReference type="EC" id="4.1.1.19" evidence="3"/>
<dbReference type="GO" id="GO:0008792">
    <property type="term" value="F:arginine decarboxylase activity"/>
    <property type="evidence" value="ECO:0007669"/>
    <property type="project" value="UniProtKB-EC"/>
</dbReference>
<keyword evidence="7" id="KW-0670">Pyruvate</keyword>
<evidence type="ECO:0000256" key="5">
    <source>
        <dbReference type="ARBA" id="ARBA00022793"/>
    </source>
</evidence>
<evidence type="ECO:0000256" key="6">
    <source>
        <dbReference type="ARBA" id="ARBA00023239"/>
    </source>
</evidence>
<dbReference type="Proteomes" id="UP000215506">
    <property type="component" value="Unassembled WGS sequence"/>
</dbReference>
<dbReference type="Gene3D" id="3.50.20.10">
    <property type="entry name" value="Pyruvoyl-Dependent Histidine Decarboxylase, subunit B"/>
    <property type="match status" value="1"/>
</dbReference>
<evidence type="ECO:0000256" key="4">
    <source>
        <dbReference type="ARBA" id="ARBA00014727"/>
    </source>
</evidence>
<dbReference type="InterPro" id="IPR016105">
    <property type="entry name" value="Pyr-dep_his/arg-deCO2ase_sand"/>
</dbReference>
<keyword evidence="10" id="KW-1185">Reference proteome</keyword>
<gene>
    <name evidence="9" type="primary">pdaD</name>
    <name evidence="9" type="ORF">B7C42_07105</name>
</gene>
<dbReference type="SFLD" id="SFLDS00055">
    <property type="entry name" value="Pyruvoyl-Dependent_Histidine/A"/>
    <property type="match status" value="1"/>
</dbReference>
<dbReference type="GO" id="GO:0006527">
    <property type="term" value="P:L-arginine catabolic process"/>
    <property type="evidence" value="ECO:0007669"/>
    <property type="project" value="InterPro"/>
</dbReference>
<keyword evidence="5" id="KW-0210">Decarboxylase</keyword>
<evidence type="ECO:0000256" key="8">
    <source>
        <dbReference type="ARBA" id="ARBA00049309"/>
    </source>
</evidence>
<name>A0A231GWF6_9NOCA</name>
<dbReference type="Pfam" id="PF01862">
    <property type="entry name" value="PvlArgDC"/>
    <property type="match status" value="1"/>
</dbReference>
<dbReference type="AlphaFoldDB" id="A0A231GWF6"/>
<dbReference type="InterPro" id="IPR016104">
    <property type="entry name" value="Pyr-dep_his/arg-deCO2ase"/>
</dbReference>
<evidence type="ECO:0000256" key="2">
    <source>
        <dbReference type="ARBA" id="ARBA00008611"/>
    </source>
</evidence>
<dbReference type="PANTHER" id="PTHR40438:SF1">
    <property type="entry name" value="PYRUVOYL-DEPENDENT ARGININE DECARBOXYLASE"/>
    <property type="match status" value="1"/>
</dbReference>
<dbReference type="SFLD" id="SFLDG01170">
    <property type="entry name" value="Pyruvoyl-dependent_arginine_de"/>
    <property type="match status" value="1"/>
</dbReference>